<dbReference type="Pfam" id="PF23165">
    <property type="entry name" value="zf-C2H2_FBX41"/>
    <property type="match status" value="1"/>
</dbReference>
<dbReference type="PANTHER" id="PTHR15739">
    <property type="entry name" value="ZINC FINGER PROTEIN"/>
    <property type="match status" value="1"/>
</dbReference>
<evidence type="ECO:0000313" key="6">
    <source>
        <dbReference type="EMBL" id="NXD24669.1"/>
    </source>
</evidence>
<dbReference type="InterPro" id="IPR052283">
    <property type="entry name" value="GenomicStab_NeuMorph_Reg"/>
</dbReference>
<reference evidence="6" key="1">
    <citation type="submission" date="2019-09" db="EMBL/GenBank/DDBJ databases">
        <title>Bird 10,000 Genomes (B10K) Project - Family phase.</title>
        <authorList>
            <person name="Zhang G."/>
        </authorList>
    </citation>
    <scope>NUCLEOTIDE SEQUENCE</scope>
    <source>
        <strain evidence="6">B10K-IZCAS-20218</strain>
        <tissue evidence="6">Blood</tissue>
    </source>
</reference>
<dbReference type="OrthoDB" id="271433at2759"/>
<dbReference type="GO" id="GO:0000723">
    <property type="term" value="P:telomere maintenance"/>
    <property type="evidence" value="ECO:0007669"/>
    <property type="project" value="TreeGrafter"/>
</dbReference>
<protein>
    <submittedName>
        <fullName evidence="6">ZN365 protein</fullName>
    </submittedName>
</protein>
<dbReference type="GO" id="GO:0010569">
    <property type="term" value="P:regulation of double-strand break repair via homologous recombination"/>
    <property type="evidence" value="ECO:0007669"/>
    <property type="project" value="TreeGrafter"/>
</dbReference>
<dbReference type="InterPro" id="IPR057038">
    <property type="entry name" value="FBX41/ZN365_Znf-C2H2"/>
</dbReference>
<evidence type="ECO:0000256" key="3">
    <source>
        <dbReference type="SAM" id="Coils"/>
    </source>
</evidence>
<evidence type="ECO:0000256" key="2">
    <source>
        <dbReference type="ARBA" id="ARBA00023054"/>
    </source>
</evidence>
<feature type="region of interest" description="Disordered" evidence="4">
    <location>
        <begin position="71"/>
        <end position="110"/>
    </location>
</feature>
<name>A0A851U898_9PASS</name>
<keyword evidence="2 3" id="KW-0175">Coiled coil</keyword>
<evidence type="ECO:0000259" key="5">
    <source>
        <dbReference type="Pfam" id="PF23165"/>
    </source>
</evidence>
<feature type="domain" description="FBX41/ZN365 C2H2-type zinc finger" evidence="5">
    <location>
        <begin position="22"/>
        <end position="51"/>
    </location>
</feature>
<sequence length="390" mass="43687">MQQTARDEGGQPWPEPLGSVSLPFRCPRCGDHTRFRSLSSLRVHLEYSHSFQESGLLARSSVLSPLKDAELLSPPEPAARGSGAGGAPLAGPGLRLGGEPAKGEQPRELPAERPASCLAAYEPAGDAFGPGLPATDSKASFEAHVREKFNRMVEAVDKTIEKRIDKLTKELSQKTAELLEVRAAFVQLSQKKQEVQRRERALSRQVDVAVEMIAALKQRLSESEEELHRKEEEVVTFNHFLEEAAEKEVRGKARLQHFIENLLQRVDLAERQLEYYQNQQMVCNNTDVSEHVVSQQSPSFYLIIIINFRSRGSQHASYNILDAKPHSFQKGRILLKRAKDEKASLQPVKCFYESVDCPREIWRAQKKGEPVCSARKVSAKSKMGKKAKPL</sequence>
<evidence type="ECO:0000256" key="1">
    <source>
        <dbReference type="ARBA" id="ARBA00022553"/>
    </source>
</evidence>
<dbReference type="PANTHER" id="PTHR15739:SF2">
    <property type="entry name" value="PROTEIN ZNF365"/>
    <property type="match status" value="1"/>
</dbReference>
<accession>A0A851U898</accession>
<dbReference type="Proteomes" id="UP000623542">
    <property type="component" value="Unassembled WGS sequence"/>
</dbReference>
<keyword evidence="1" id="KW-0597">Phosphoprotein</keyword>
<evidence type="ECO:0000313" key="7">
    <source>
        <dbReference type="Proteomes" id="UP000623542"/>
    </source>
</evidence>
<feature type="compositionally biased region" description="Basic and acidic residues" evidence="4">
    <location>
        <begin position="101"/>
        <end position="110"/>
    </location>
</feature>
<dbReference type="AlphaFoldDB" id="A0A851U898"/>
<organism evidence="6 7">
    <name type="scientific">Elachura formosa</name>
    <name type="common">spotted wren-babbler</name>
    <dbReference type="NCBI Taxonomy" id="1463973"/>
    <lineage>
        <taxon>Eukaryota</taxon>
        <taxon>Metazoa</taxon>
        <taxon>Chordata</taxon>
        <taxon>Craniata</taxon>
        <taxon>Vertebrata</taxon>
        <taxon>Euteleostomi</taxon>
        <taxon>Archelosauria</taxon>
        <taxon>Archosauria</taxon>
        <taxon>Dinosauria</taxon>
        <taxon>Saurischia</taxon>
        <taxon>Theropoda</taxon>
        <taxon>Coelurosauria</taxon>
        <taxon>Aves</taxon>
        <taxon>Neognathae</taxon>
        <taxon>Neoaves</taxon>
        <taxon>Telluraves</taxon>
        <taxon>Australaves</taxon>
        <taxon>Passeriformes</taxon>
        <taxon>Elachuridae</taxon>
        <taxon>Elachura</taxon>
    </lineage>
</organism>
<gene>
    <name evidence="6" type="primary">Znf365</name>
    <name evidence="6" type="ORF">ELAFOR_R10814</name>
</gene>
<dbReference type="GO" id="GO:0010975">
    <property type="term" value="P:regulation of neuron projection development"/>
    <property type="evidence" value="ECO:0007669"/>
    <property type="project" value="TreeGrafter"/>
</dbReference>
<feature type="non-terminal residue" evidence="6">
    <location>
        <position position="390"/>
    </location>
</feature>
<dbReference type="GO" id="GO:0110026">
    <property type="term" value="P:regulation of DNA strand resection involved in replication fork processing"/>
    <property type="evidence" value="ECO:0007669"/>
    <property type="project" value="TreeGrafter"/>
</dbReference>
<keyword evidence="7" id="KW-1185">Reference proteome</keyword>
<proteinExistence type="predicted"/>
<evidence type="ECO:0000256" key="4">
    <source>
        <dbReference type="SAM" id="MobiDB-lite"/>
    </source>
</evidence>
<dbReference type="EMBL" id="WBNG01000255">
    <property type="protein sequence ID" value="NXD24669.1"/>
    <property type="molecule type" value="Genomic_DNA"/>
</dbReference>
<comment type="caution">
    <text evidence="6">The sequence shown here is derived from an EMBL/GenBank/DDBJ whole genome shotgun (WGS) entry which is preliminary data.</text>
</comment>
<feature type="compositionally biased region" description="Low complexity" evidence="4">
    <location>
        <begin position="89"/>
        <end position="99"/>
    </location>
</feature>
<feature type="non-terminal residue" evidence="6">
    <location>
        <position position="1"/>
    </location>
</feature>
<feature type="coiled-coil region" evidence="3">
    <location>
        <begin position="157"/>
        <end position="279"/>
    </location>
</feature>